<dbReference type="InterPro" id="IPR036188">
    <property type="entry name" value="FAD/NAD-bd_sf"/>
</dbReference>
<proteinExistence type="inferred from homology"/>
<gene>
    <name evidence="7" type="ORF">GH714_011989</name>
</gene>
<comment type="similarity">
    <text evidence="2">Belongs to the MSOX/MTOX family.</text>
</comment>
<evidence type="ECO:0000256" key="3">
    <source>
        <dbReference type="ARBA" id="ARBA00022630"/>
    </source>
</evidence>
<dbReference type="Proteomes" id="UP000467840">
    <property type="component" value="Chromosome 12"/>
</dbReference>
<sequence>MGSCTAYELAKRGEKTLLLEQFDFLHHRGSSHGESRTIRAAYPQDYYCAMAMESFTLWEEAQSEIGFKVYFKTQQFNMGPSDDKELLSVLSSFQKNSVPYQILDRQQTAEKFSRRINLPENWIGGLLIMKGQLLVNRACYSMTPDEDYVIDFLGGEFGKEWLSRWLFRSWVQDGSIGWKDFSGHGSLWEAKGVNLKHFRIQRFQENPKGNVKDF</sequence>
<name>A0A6A6K4B1_HEVBR</name>
<comment type="cofactor">
    <cofactor evidence="1">
        <name>FAD</name>
        <dbReference type="ChEBI" id="CHEBI:57692"/>
    </cofactor>
</comment>
<dbReference type="GO" id="GO:0008115">
    <property type="term" value="F:sarcosine oxidase activity"/>
    <property type="evidence" value="ECO:0007669"/>
    <property type="project" value="TreeGrafter"/>
</dbReference>
<protein>
    <recommendedName>
        <fullName evidence="6">FAD dependent oxidoreductase domain-containing protein</fullName>
    </recommendedName>
</protein>
<dbReference type="InterPro" id="IPR045170">
    <property type="entry name" value="MTOX"/>
</dbReference>
<keyword evidence="4" id="KW-0274">FAD</keyword>
<feature type="domain" description="FAD dependent oxidoreductase" evidence="6">
    <location>
        <begin position="1"/>
        <end position="132"/>
    </location>
</feature>
<evidence type="ECO:0000259" key="6">
    <source>
        <dbReference type="Pfam" id="PF01266"/>
    </source>
</evidence>
<dbReference type="InterPro" id="IPR006076">
    <property type="entry name" value="FAD-dep_OxRdtase"/>
</dbReference>
<evidence type="ECO:0000256" key="5">
    <source>
        <dbReference type="ARBA" id="ARBA00023002"/>
    </source>
</evidence>
<dbReference type="Gene3D" id="3.30.9.10">
    <property type="entry name" value="D-Amino Acid Oxidase, subunit A, domain 2"/>
    <property type="match status" value="1"/>
</dbReference>
<evidence type="ECO:0000313" key="8">
    <source>
        <dbReference type="Proteomes" id="UP000467840"/>
    </source>
</evidence>
<dbReference type="EMBL" id="JAAGAX010000018">
    <property type="protein sequence ID" value="KAF2283562.1"/>
    <property type="molecule type" value="Genomic_DNA"/>
</dbReference>
<dbReference type="AlphaFoldDB" id="A0A6A6K4B1"/>
<evidence type="ECO:0000256" key="2">
    <source>
        <dbReference type="ARBA" id="ARBA00010989"/>
    </source>
</evidence>
<dbReference type="Pfam" id="PF01266">
    <property type="entry name" value="DAO"/>
    <property type="match status" value="1"/>
</dbReference>
<dbReference type="PANTHER" id="PTHR10961:SF7">
    <property type="entry name" value="FAD DEPENDENT OXIDOREDUCTASE DOMAIN-CONTAINING PROTEIN"/>
    <property type="match status" value="1"/>
</dbReference>
<accession>A0A6A6K4B1</accession>
<comment type="caution">
    <text evidence="7">The sequence shown here is derived from an EMBL/GenBank/DDBJ whole genome shotgun (WGS) entry which is preliminary data.</text>
</comment>
<keyword evidence="3" id="KW-0285">Flavoprotein</keyword>
<dbReference type="SUPFAM" id="SSF51905">
    <property type="entry name" value="FAD/NAD(P)-binding domain"/>
    <property type="match status" value="1"/>
</dbReference>
<dbReference type="Gene3D" id="3.50.50.60">
    <property type="entry name" value="FAD/NAD(P)-binding domain"/>
    <property type="match status" value="1"/>
</dbReference>
<evidence type="ECO:0000313" key="7">
    <source>
        <dbReference type="EMBL" id="KAF2283562.1"/>
    </source>
</evidence>
<dbReference type="GO" id="GO:0050660">
    <property type="term" value="F:flavin adenine dinucleotide binding"/>
    <property type="evidence" value="ECO:0007669"/>
    <property type="project" value="InterPro"/>
</dbReference>
<evidence type="ECO:0000256" key="4">
    <source>
        <dbReference type="ARBA" id="ARBA00022827"/>
    </source>
</evidence>
<evidence type="ECO:0000256" key="1">
    <source>
        <dbReference type="ARBA" id="ARBA00001974"/>
    </source>
</evidence>
<dbReference type="PANTHER" id="PTHR10961">
    <property type="entry name" value="PEROXISOMAL SARCOSINE OXIDASE"/>
    <property type="match status" value="1"/>
</dbReference>
<organism evidence="7 8">
    <name type="scientific">Hevea brasiliensis</name>
    <name type="common">Para rubber tree</name>
    <name type="synonym">Siphonia brasiliensis</name>
    <dbReference type="NCBI Taxonomy" id="3981"/>
    <lineage>
        <taxon>Eukaryota</taxon>
        <taxon>Viridiplantae</taxon>
        <taxon>Streptophyta</taxon>
        <taxon>Embryophyta</taxon>
        <taxon>Tracheophyta</taxon>
        <taxon>Spermatophyta</taxon>
        <taxon>Magnoliopsida</taxon>
        <taxon>eudicotyledons</taxon>
        <taxon>Gunneridae</taxon>
        <taxon>Pentapetalae</taxon>
        <taxon>rosids</taxon>
        <taxon>fabids</taxon>
        <taxon>Malpighiales</taxon>
        <taxon>Euphorbiaceae</taxon>
        <taxon>Crotonoideae</taxon>
        <taxon>Micrandreae</taxon>
        <taxon>Hevea</taxon>
    </lineage>
</organism>
<keyword evidence="8" id="KW-1185">Reference proteome</keyword>
<reference evidence="7 8" key="1">
    <citation type="journal article" date="2020" name="Mol. Plant">
        <title>The Chromosome-Based Rubber Tree Genome Provides New Insights into Spurge Genome Evolution and Rubber Biosynthesis.</title>
        <authorList>
            <person name="Liu J."/>
            <person name="Shi C."/>
            <person name="Shi C.C."/>
            <person name="Li W."/>
            <person name="Zhang Q.J."/>
            <person name="Zhang Y."/>
            <person name="Li K."/>
            <person name="Lu H.F."/>
            <person name="Shi C."/>
            <person name="Zhu S.T."/>
            <person name="Xiao Z.Y."/>
            <person name="Nan H."/>
            <person name="Yue Y."/>
            <person name="Zhu X.G."/>
            <person name="Wu Y."/>
            <person name="Hong X.N."/>
            <person name="Fan G.Y."/>
            <person name="Tong Y."/>
            <person name="Zhang D."/>
            <person name="Mao C.L."/>
            <person name="Liu Y.L."/>
            <person name="Hao S.J."/>
            <person name="Liu W.Q."/>
            <person name="Lv M.Q."/>
            <person name="Zhang H.B."/>
            <person name="Liu Y."/>
            <person name="Hu-Tang G.R."/>
            <person name="Wang J.P."/>
            <person name="Wang J.H."/>
            <person name="Sun Y.H."/>
            <person name="Ni S.B."/>
            <person name="Chen W.B."/>
            <person name="Zhang X.C."/>
            <person name="Jiao Y.N."/>
            <person name="Eichler E.E."/>
            <person name="Li G.H."/>
            <person name="Liu X."/>
            <person name="Gao L.Z."/>
        </authorList>
    </citation>
    <scope>NUCLEOTIDE SEQUENCE [LARGE SCALE GENOMIC DNA]</scope>
    <source>
        <strain evidence="8">cv. GT1</strain>
        <tissue evidence="7">Leaf</tissue>
    </source>
</reference>
<keyword evidence="5" id="KW-0560">Oxidoreductase</keyword>